<sequence>MALLDMLFQGSDSKSYWISVIATHVFNGGKEKKRRDGLYDTLQHFRWPENLGWDQTEQVRPFSEAGGNMWLLFLRPPDYLAEMVKSDPHKVKVKAGYWLTKRGIDESKQRRKDGEANRPAKVIQAEKLKERAA</sequence>
<dbReference type="InterPro" id="IPR008610">
    <property type="entry name" value="Ebp2"/>
</dbReference>
<evidence type="ECO:0000256" key="5">
    <source>
        <dbReference type="ARBA" id="ARBA00023242"/>
    </source>
</evidence>
<dbReference type="GO" id="GO:0042254">
    <property type="term" value="P:ribosome biogenesis"/>
    <property type="evidence" value="ECO:0007669"/>
    <property type="project" value="UniProtKB-KW"/>
</dbReference>
<keyword evidence="4" id="KW-0175">Coiled coil</keyword>
<dbReference type="InParanoid" id="B9R9N5"/>
<evidence type="ECO:0000256" key="6">
    <source>
        <dbReference type="SAM" id="MobiDB-lite"/>
    </source>
</evidence>
<dbReference type="eggNOG" id="KOG3080">
    <property type="taxonomic scope" value="Eukaryota"/>
</dbReference>
<keyword evidence="8" id="KW-1185">Reference proteome</keyword>
<accession>B9R9N5</accession>
<keyword evidence="5" id="KW-0539">Nucleus</keyword>
<dbReference type="EMBL" id="EQ973773">
    <property type="protein sequence ID" value="EEF51512.1"/>
    <property type="molecule type" value="Genomic_DNA"/>
</dbReference>
<evidence type="ECO:0000256" key="4">
    <source>
        <dbReference type="ARBA" id="ARBA00023054"/>
    </source>
</evidence>
<evidence type="ECO:0000313" key="7">
    <source>
        <dbReference type="EMBL" id="EEF51512.1"/>
    </source>
</evidence>
<evidence type="ECO:0000256" key="2">
    <source>
        <dbReference type="ARBA" id="ARBA00007336"/>
    </source>
</evidence>
<dbReference type="STRING" id="3988.B9R9N5"/>
<proteinExistence type="inferred from homology"/>
<dbReference type="PANTHER" id="PTHR13028:SF0">
    <property type="entry name" value="RRNA-PROCESSING PROTEIN EBP2-RELATED"/>
    <property type="match status" value="1"/>
</dbReference>
<name>B9R9N5_RICCO</name>
<dbReference type="Proteomes" id="UP000008311">
    <property type="component" value="Unassembled WGS sequence"/>
</dbReference>
<evidence type="ECO:0000313" key="8">
    <source>
        <dbReference type="Proteomes" id="UP000008311"/>
    </source>
</evidence>
<evidence type="ECO:0000256" key="1">
    <source>
        <dbReference type="ARBA" id="ARBA00004604"/>
    </source>
</evidence>
<dbReference type="PANTHER" id="PTHR13028">
    <property type="entry name" value="RRNA PROCESSING PROTEIN EBNA1-BINDING PROTEIN-RELATED"/>
    <property type="match status" value="1"/>
</dbReference>
<keyword evidence="3" id="KW-0690">Ribosome biogenesis</keyword>
<organism evidence="7 8">
    <name type="scientific">Ricinus communis</name>
    <name type="common">Castor bean</name>
    <dbReference type="NCBI Taxonomy" id="3988"/>
    <lineage>
        <taxon>Eukaryota</taxon>
        <taxon>Viridiplantae</taxon>
        <taxon>Streptophyta</taxon>
        <taxon>Embryophyta</taxon>
        <taxon>Tracheophyta</taxon>
        <taxon>Spermatophyta</taxon>
        <taxon>Magnoliopsida</taxon>
        <taxon>eudicotyledons</taxon>
        <taxon>Gunneridae</taxon>
        <taxon>Pentapetalae</taxon>
        <taxon>rosids</taxon>
        <taxon>fabids</taxon>
        <taxon>Malpighiales</taxon>
        <taxon>Euphorbiaceae</taxon>
        <taxon>Acalyphoideae</taxon>
        <taxon>Acalypheae</taxon>
        <taxon>Ricinus</taxon>
    </lineage>
</organism>
<comment type="similarity">
    <text evidence="2">Belongs to the EBP2 family.</text>
</comment>
<gene>
    <name evidence="7" type="ORF">RCOM_1499090</name>
</gene>
<evidence type="ECO:0000256" key="3">
    <source>
        <dbReference type="ARBA" id="ARBA00022517"/>
    </source>
</evidence>
<dbReference type="GO" id="GO:0005730">
    <property type="term" value="C:nucleolus"/>
    <property type="evidence" value="ECO:0007669"/>
    <property type="project" value="UniProtKB-SubCell"/>
</dbReference>
<protein>
    <submittedName>
        <fullName evidence="7">Uncharacterized protein</fullName>
    </submittedName>
</protein>
<feature type="region of interest" description="Disordered" evidence="6">
    <location>
        <begin position="108"/>
        <end position="133"/>
    </location>
</feature>
<dbReference type="AlphaFoldDB" id="B9R9N5"/>
<comment type="subcellular location">
    <subcellularLocation>
        <location evidence="1">Nucleus</location>
        <location evidence="1">Nucleolus</location>
    </subcellularLocation>
</comment>
<reference evidence="8" key="1">
    <citation type="journal article" date="2010" name="Nat. Biotechnol.">
        <title>Draft genome sequence of the oilseed species Ricinus communis.</title>
        <authorList>
            <person name="Chan A.P."/>
            <person name="Crabtree J."/>
            <person name="Zhao Q."/>
            <person name="Lorenzi H."/>
            <person name="Orvis J."/>
            <person name="Puiu D."/>
            <person name="Melake-Berhan A."/>
            <person name="Jones K.M."/>
            <person name="Redman J."/>
            <person name="Chen G."/>
            <person name="Cahoon E.B."/>
            <person name="Gedil M."/>
            <person name="Stanke M."/>
            <person name="Haas B.J."/>
            <person name="Wortman J.R."/>
            <person name="Fraser-Liggett C.M."/>
            <person name="Ravel J."/>
            <person name="Rabinowicz P.D."/>
        </authorList>
    </citation>
    <scope>NUCLEOTIDE SEQUENCE [LARGE SCALE GENOMIC DNA]</scope>
    <source>
        <strain evidence="8">cv. Hale</strain>
    </source>
</reference>
<dbReference type="Pfam" id="PF05890">
    <property type="entry name" value="Ebp2"/>
    <property type="match status" value="1"/>
</dbReference>